<dbReference type="RefSeq" id="WP_078924070.1">
    <property type="nucleotide sequence ID" value="NZ_FUYB01000026.1"/>
</dbReference>
<dbReference type="STRING" id="92487.SAMN02745130_03629"/>
<feature type="signal peptide" evidence="1">
    <location>
        <begin position="1"/>
        <end position="19"/>
    </location>
</feature>
<dbReference type="EMBL" id="FUYB01000026">
    <property type="protein sequence ID" value="SKA94212.1"/>
    <property type="molecule type" value="Genomic_DNA"/>
</dbReference>
<protein>
    <recommendedName>
        <fullName evidence="4">Rap1a immunity protein domain-containing protein</fullName>
    </recommendedName>
</protein>
<proteinExistence type="predicted"/>
<feature type="chain" id="PRO_5013160042" description="Rap1a immunity protein domain-containing protein" evidence="1">
    <location>
        <begin position="20"/>
        <end position="101"/>
    </location>
</feature>
<evidence type="ECO:0000313" key="3">
    <source>
        <dbReference type="Proteomes" id="UP000190460"/>
    </source>
</evidence>
<gene>
    <name evidence="2" type="ORF">SAMN02745130_03629</name>
</gene>
<name>A0A1T4XXA4_9GAMM</name>
<accession>A0A1T4XXA4</accession>
<evidence type="ECO:0000313" key="2">
    <source>
        <dbReference type="EMBL" id="SKA94212.1"/>
    </source>
</evidence>
<dbReference type="AlphaFoldDB" id="A0A1T4XXA4"/>
<reference evidence="2 3" key="1">
    <citation type="submission" date="2017-02" db="EMBL/GenBank/DDBJ databases">
        <authorList>
            <person name="Peterson S.W."/>
        </authorList>
    </citation>
    <scope>NUCLEOTIDE SEQUENCE [LARGE SCALE GENOMIC DNA]</scope>
    <source>
        <strain evidence="2 3">ATCC 49788</strain>
    </source>
</reference>
<keyword evidence="1" id="KW-0732">Signal</keyword>
<organism evidence="2 3">
    <name type="scientific">Thiothrix eikelboomii</name>
    <dbReference type="NCBI Taxonomy" id="92487"/>
    <lineage>
        <taxon>Bacteria</taxon>
        <taxon>Pseudomonadati</taxon>
        <taxon>Pseudomonadota</taxon>
        <taxon>Gammaproteobacteria</taxon>
        <taxon>Thiotrichales</taxon>
        <taxon>Thiotrichaceae</taxon>
        <taxon>Thiothrix</taxon>
    </lineage>
</organism>
<sequence>MKHILFILVIFFAVGNAQAYTAKGGQSCGVYVDDFDKDGWEKVANAGWLAGVLTGYNIATNSDVGKGMDSQSVVLYVYNYCQRNPLKSTVDAAVELIWNLK</sequence>
<keyword evidence="3" id="KW-1185">Reference proteome</keyword>
<dbReference type="Proteomes" id="UP000190460">
    <property type="component" value="Unassembled WGS sequence"/>
</dbReference>
<evidence type="ECO:0008006" key="4">
    <source>
        <dbReference type="Google" id="ProtNLM"/>
    </source>
</evidence>
<evidence type="ECO:0000256" key="1">
    <source>
        <dbReference type="SAM" id="SignalP"/>
    </source>
</evidence>
<dbReference type="OrthoDB" id="7016559at2"/>